<keyword evidence="4" id="KW-1185">Reference proteome</keyword>
<feature type="signal peptide" evidence="2">
    <location>
        <begin position="1"/>
        <end position="23"/>
    </location>
</feature>
<feature type="chain" id="PRO_5043844724" evidence="2">
    <location>
        <begin position="24"/>
        <end position="221"/>
    </location>
</feature>
<organism evidence="3 4">
    <name type="scientific">Saponaria officinalis</name>
    <name type="common">Common soapwort</name>
    <name type="synonym">Lychnis saponaria</name>
    <dbReference type="NCBI Taxonomy" id="3572"/>
    <lineage>
        <taxon>Eukaryota</taxon>
        <taxon>Viridiplantae</taxon>
        <taxon>Streptophyta</taxon>
        <taxon>Embryophyta</taxon>
        <taxon>Tracheophyta</taxon>
        <taxon>Spermatophyta</taxon>
        <taxon>Magnoliopsida</taxon>
        <taxon>eudicotyledons</taxon>
        <taxon>Gunneridae</taxon>
        <taxon>Pentapetalae</taxon>
        <taxon>Caryophyllales</taxon>
        <taxon>Caryophyllaceae</taxon>
        <taxon>Caryophylleae</taxon>
        <taxon>Saponaria</taxon>
    </lineage>
</organism>
<name>A0AAW1HK04_SAPOF</name>
<keyword evidence="1" id="KW-0472">Membrane</keyword>
<dbReference type="PANTHER" id="PTHR33880">
    <property type="entry name" value="EXPRESSED PROTEIN"/>
    <property type="match status" value="1"/>
</dbReference>
<reference evidence="3" key="1">
    <citation type="submission" date="2024-03" db="EMBL/GenBank/DDBJ databases">
        <title>WGS assembly of Saponaria officinalis var. Norfolk2.</title>
        <authorList>
            <person name="Jenkins J."/>
            <person name="Shu S."/>
            <person name="Grimwood J."/>
            <person name="Barry K."/>
            <person name="Goodstein D."/>
            <person name="Schmutz J."/>
            <person name="Leebens-Mack J."/>
            <person name="Osbourn A."/>
        </authorList>
    </citation>
    <scope>NUCLEOTIDE SEQUENCE [LARGE SCALE GENOMIC DNA]</scope>
    <source>
        <strain evidence="3">JIC</strain>
    </source>
</reference>
<sequence>MASPPTMSLFFFSFLFMLLATEGSDIIRMKESSEIREKHLKEDLKPTVWPEQFHSLLVMSNAKTMEMQVANLWYDWPNKRNLHIIQYQLGKKLYDAEYDNHTSFFFTRDDTRECRTAEVEVGILTPNWLHGATYLGQQQVDGGFLCNVWEKVEFIWYYEDVVSKRPVQWIFYTGILYYFPFFLFIPVPSPSPRISKDMFSSSSARPCSLRLKLSDLKSEIF</sequence>
<dbReference type="Proteomes" id="UP001443914">
    <property type="component" value="Unassembled WGS sequence"/>
</dbReference>
<dbReference type="InterPro" id="IPR038941">
    <property type="entry name" value="At4g14100-like"/>
</dbReference>
<accession>A0AAW1HK04</accession>
<dbReference type="PANTHER" id="PTHR33880:SF19">
    <property type="entry name" value="EXPRESSED PROTEIN"/>
    <property type="match status" value="1"/>
</dbReference>
<evidence type="ECO:0000313" key="3">
    <source>
        <dbReference type="EMBL" id="KAK9676169.1"/>
    </source>
</evidence>
<comment type="caution">
    <text evidence="3">The sequence shown here is derived from an EMBL/GenBank/DDBJ whole genome shotgun (WGS) entry which is preliminary data.</text>
</comment>
<keyword evidence="1" id="KW-0812">Transmembrane</keyword>
<keyword evidence="1" id="KW-1133">Transmembrane helix</keyword>
<protein>
    <submittedName>
        <fullName evidence="3">Uncharacterized protein</fullName>
    </submittedName>
</protein>
<feature type="transmembrane region" description="Helical" evidence="1">
    <location>
        <begin position="169"/>
        <end position="188"/>
    </location>
</feature>
<gene>
    <name evidence="3" type="ORF">RND81_11G059000</name>
</gene>
<evidence type="ECO:0000256" key="1">
    <source>
        <dbReference type="SAM" id="Phobius"/>
    </source>
</evidence>
<evidence type="ECO:0000313" key="4">
    <source>
        <dbReference type="Proteomes" id="UP001443914"/>
    </source>
</evidence>
<dbReference type="EMBL" id="JBDFQZ010000011">
    <property type="protein sequence ID" value="KAK9676169.1"/>
    <property type="molecule type" value="Genomic_DNA"/>
</dbReference>
<evidence type="ECO:0000256" key="2">
    <source>
        <dbReference type="SAM" id="SignalP"/>
    </source>
</evidence>
<proteinExistence type="predicted"/>
<dbReference type="AlphaFoldDB" id="A0AAW1HK04"/>
<keyword evidence="2" id="KW-0732">Signal</keyword>